<comment type="caution">
    <text evidence="1">The sequence shown here is derived from an EMBL/GenBank/DDBJ whole genome shotgun (WGS) entry which is preliminary data.</text>
</comment>
<evidence type="ECO:0000313" key="1">
    <source>
        <dbReference type="EMBL" id="CAB3984172.1"/>
    </source>
</evidence>
<reference evidence="1" key="1">
    <citation type="submission" date="2020-04" db="EMBL/GenBank/DDBJ databases">
        <authorList>
            <person name="Alioto T."/>
            <person name="Alioto T."/>
            <person name="Gomez Garrido J."/>
        </authorList>
    </citation>
    <scope>NUCLEOTIDE SEQUENCE</scope>
    <source>
        <strain evidence="1">A484AB</strain>
    </source>
</reference>
<gene>
    <name evidence="1" type="ORF">PACLA_8A045033</name>
</gene>
<evidence type="ECO:0000313" key="2">
    <source>
        <dbReference type="Proteomes" id="UP001152795"/>
    </source>
</evidence>
<name>A0A7D9DG08_PARCT</name>
<proteinExistence type="predicted"/>
<keyword evidence="2" id="KW-1185">Reference proteome</keyword>
<dbReference type="EMBL" id="CACRXK020000704">
    <property type="protein sequence ID" value="CAB3984172.1"/>
    <property type="molecule type" value="Genomic_DNA"/>
</dbReference>
<dbReference type="AlphaFoldDB" id="A0A7D9DG08"/>
<organism evidence="1 2">
    <name type="scientific">Paramuricea clavata</name>
    <name type="common">Red gorgonian</name>
    <name type="synonym">Violescent sea-whip</name>
    <dbReference type="NCBI Taxonomy" id="317549"/>
    <lineage>
        <taxon>Eukaryota</taxon>
        <taxon>Metazoa</taxon>
        <taxon>Cnidaria</taxon>
        <taxon>Anthozoa</taxon>
        <taxon>Octocorallia</taxon>
        <taxon>Malacalcyonacea</taxon>
        <taxon>Plexauridae</taxon>
        <taxon>Paramuricea</taxon>
    </lineage>
</organism>
<accession>A0A7D9DG08</accession>
<dbReference type="Proteomes" id="UP001152795">
    <property type="component" value="Unassembled WGS sequence"/>
</dbReference>
<sequence length="92" mass="10839">MWILSRCLRGIAVYTALKQGLLYGERRNAVRFYWQFWALEVSLSLNQSWSSAVSIYLNILAELFFLRQEDEYGLVKILEILYQIIPHPGKNL</sequence>
<protein>
    <submittedName>
        <fullName evidence="1">Uncharacterized protein</fullName>
    </submittedName>
</protein>